<evidence type="ECO:0000259" key="5">
    <source>
        <dbReference type="PROSITE" id="PS51898"/>
    </source>
</evidence>
<evidence type="ECO:0000256" key="1">
    <source>
        <dbReference type="ARBA" id="ARBA00008857"/>
    </source>
</evidence>
<name>A0A9W6GWT0_9HYPH</name>
<sequence length="426" mass="45819">MPVRREKITKRLIDSLPSAPGEELVIWDTDLPGFGYRVRPSGNGTYFVRYQIWEGGKRRDPRVRVAGANAPPEEARKKARELLAQVALGEDPAAAKVAEKAALTVADLCAEYLRAAEAGLVITRFGKPKRASTVEIDRGRITRHIVPTIGDKTAAKLNRADVQIMVDRIGRGDTAGEFKTKSRGLARVEGGPGTASRVAELLGGILSWAELRGLVPGPNPVRGIQKARSQARDRTLTPEELGRLGQALRDLNDTLPAACTALRLIALTGLRREEAIGLRWAEIDFGASCLRLPETKTGKSVRVIGSAARDLLSSLPRYSAEFVFPSRDGQNSAALKKPIASIFDHAGLSDARSHDLRRTFASIADAEGYSDATIGELLGHAKRGVTARHYIVRPDAALIAAADKVSARIALALSTSGAAVVSIRRL</sequence>
<dbReference type="PANTHER" id="PTHR30629:SF2">
    <property type="entry name" value="PROPHAGE INTEGRASE INTS-RELATED"/>
    <property type="match status" value="1"/>
</dbReference>
<dbReference type="Gene3D" id="1.10.150.130">
    <property type="match status" value="1"/>
</dbReference>
<dbReference type="InterPro" id="IPR050808">
    <property type="entry name" value="Phage_Integrase"/>
</dbReference>
<organism evidence="6 7">
    <name type="scientific">Methylocystis echinoides</name>
    <dbReference type="NCBI Taxonomy" id="29468"/>
    <lineage>
        <taxon>Bacteria</taxon>
        <taxon>Pseudomonadati</taxon>
        <taxon>Pseudomonadota</taxon>
        <taxon>Alphaproteobacteria</taxon>
        <taxon>Hyphomicrobiales</taxon>
        <taxon>Methylocystaceae</taxon>
        <taxon>Methylocystis</taxon>
    </lineage>
</organism>
<dbReference type="RefSeq" id="WP_281804298.1">
    <property type="nucleotide sequence ID" value="NZ_BSEC01000001.1"/>
</dbReference>
<dbReference type="Pfam" id="PF13356">
    <property type="entry name" value="Arm-DNA-bind_3"/>
    <property type="match status" value="1"/>
</dbReference>
<gene>
    <name evidence="6" type="ORF">LMG27198_32860</name>
</gene>
<keyword evidence="3" id="KW-0238">DNA-binding</keyword>
<evidence type="ECO:0000313" key="7">
    <source>
        <dbReference type="Proteomes" id="UP001144323"/>
    </source>
</evidence>
<dbReference type="InterPro" id="IPR025166">
    <property type="entry name" value="Integrase_DNA_bind_dom"/>
</dbReference>
<comment type="similarity">
    <text evidence="1">Belongs to the 'phage' integrase family.</text>
</comment>
<keyword evidence="7" id="KW-1185">Reference proteome</keyword>
<dbReference type="InterPro" id="IPR010998">
    <property type="entry name" value="Integrase_recombinase_N"/>
</dbReference>
<dbReference type="GO" id="GO:0006310">
    <property type="term" value="P:DNA recombination"/>
    <property type="evidence" value="ECO:0007669"/>
    <property type="project" value="UniProtKB-KW"/>
</dbReference>
<evidence type="ECO:0000256" key="3">
    <source>
        <dbReference type="ARBA" id="ARBA00023125"/>
    </source>
</evidence>
<dbReference type="PROSITE" id="PS51898">
    <property type="entry name" value="TYR_RECOMBINASE"/>
    <property type="match status" value="1"/>
</dbReference>
<keyword evidence="2" id="KW-0229">DNA integration</keyword>
<evidence type="ECO:0000313" key="6">
    <source>
        <dbReference type="EMBL" id="GLI94294.1"/>
    </source>
</evidence>
<dbReference type="EMBL" id="BSEC01000001">
    <property type="protein sequence ID" value="GLI94294.1"/>
    <property type="molecule type" value="Genomic_DNA"/>
</dbReference>
<protein>
    <submittedName>
        <fullName evidence="6">Integrase</fullName>
    </submittedName>
</protein>
<dbReference type="Gene3D" id="1.10.443.10">
    <property type="entry name" value="Intergrase catalytic core"/>
    <property type="match status" value="1"/>
</dbReference>
<reference evidence="6" key="1">
    <citation type="journal article" date="2023" name="Int. J. Syst. Evol. Microbiol.">
        <title>Methylocystis iwaonis sp. nov., a type II methane-oxidizing bacterium from surface soil of a rice paddy field in Japan, and emended description of the genus Methylocystis (ex Whittenbury et al. 1970) Bowman et al. 1993.</title>
        <authorList>
            <person name="Kaise H."/>
            <person name="Sawadogo J.B."/>
            <person name="Alam M.S."/>
            <person name="Ueno C."/>
            <person name="Dianou D."/>
            <person name="Shinjo R."/>
            <person name="Asakawa S."/>
        </authorList>
    </citation>
    <scope>NUCLEOTIDE SEQUENCE</scope>
    <source>
        <strain evidence="6">LMG27198</strain>
    </source>
</reference>
<dbReference type="Gene3D" id="3.30.160.390">
    <property type="entry name" value="Integrase, DNA-binding domain"/>
    <property type="match status" value="1"/>
</dbReference>
<feature type="domain" description="Tyr recombinase" evidence="5">
    <location>
        <begin position="231"/>
        <end position="404"/>
    </location>
</feature>
<dbReference type="GO" id="GO:0015074">
    <property type="term" value="P:DNA integration"/>
    <property type="evidence" value="ECO:0007669"/>
    <property type="project" value="UniProtKB-KW"/>
</dbReference>
<accession>A0A9W6GWT0</accession>
<dbReference type="Proteomes" id="UP001144323">
    <property type="component" value="Unassembled WGS sequence"/>
</dbReference>
<dbReference type="Pfam" id="PF00589">
    <property type="entry name" value="Phage_integrase"/>
    <property type="match status" value="1"/>
</dbReference>
<dbReference type="AlphaFoldDB" id="A0A9W6GWT0"/>
<evidence type="ECO:0000256" key="2">
    <source>
        <dbReference type="ARBA" id="ARBA00022908"/>
    </source>
</evidence>
<dbReference type="InterPro" id="IPR013762">
    <property type="entry name" value="Integrase-like_cat_sf"/>
</dbReference>
<dbReference type="InterPro" id="IPR038488">
    <property type="entry name" value="Integrase_DNA-bd_sf"/>
</dbReference>
<dbReference type="InterPro" id="IPR011010">
    <property type="entry name" value="DNA_brk_join_enz"/>
</dbReference>
<comment type="caution">
    <text evidence="6">The sequence shown here is derived from an EMBL/GenBank/DDBJ whole genome shotgun (WGS) entry which is preliminary data.</text>
</comment>
<dbReference type="PANTHER" id="PTHR30629">
    <property type="entry name" value="PROPHAGE INTEGRASE"/>
    <property type="match status" value="1"/>
</dbReference>
<dbReference type="CDD" id="cd00796">
    <property type="entry name" value="INT_Rci_Hp1_C"/>
    <property type="match status" value="1"/>
</dbReference>
<dbReference type="InterPro" id="IPR002104">
    <property type="entry name" value="Integrase_catalytic"/>
</dbReference>
<evidence type="ECO:0000256" key="4">
    <source>
        <dbReference type="ARBA" id="ARBA00023172"/>
    </source>
</evidence>
<dbReference type="SUPFAM" id="SSF56349">
    <property type="entry name" value="DNA breaking-rejoining enzymes"/>
    <property type="match status" value="1"/>
</dbReference>
<dbReference type="GO" id="GO:0003677">
    <property type="term" value="F:DNA binding"/>
    <property type="evidence" value="ECO:0007669"/>
    <property type="project" value="UniProtKB-KW"/>
</dbReference>
<keyword evidence="4" id="KW-0233">DNA recombination</keyword>
<proteinExistence type="inferred from homology"/>